<evidence type="ECO:0008006" key="4">
    <source>
        <dbReference type="Google" id="ProtNLM"/>
    </source>
</evidence>
<dbReference type="EMBL" id="JANPWB010000009">
    <property type="protein sequence ID" value="KAJ1152126.1"/>
    <property type="molecule type" value="Genomic_DNA"/>
</dbReference>
<dbReference type="GO" id="GO:0016032">
    <property type="term" value="P:viral process"/>
    <property type="evidence" value="ECO:0007669"/>
    <property type="project" value="InterPro"/>
</dbReference>
<dbReference type="InterPro" id="IPR050462">
    <property type="entry name" value="Retroviral_Gag-Pol_poly"/>
</dbReference>
<feature type="compositionally biased region" description="Polar residues" evidence="1">
    <location>
        <begin position="427"/>
        <end position="439"/>
    </location>
</feature>
<evidence type="ECO:0000256" key="1">
    <source>
        <dbReference type="SAM" id="MobiDB-lite"/>
    </source>
</evidence>
<accession>A0AAV7RKH6</accession>
<name>A0AAV7RKH6_PLEWA</name>
<dbReference type="GO" id="GO:0003676">
    <property type="term" value="F:nucleic acid binding"/>
    <property type="evidence" value="ECO:0007669"/>
    <property type="project" value="InterPro"/>
</dbReference>
<dbReference type="Gene3D" id="1.10.375.10">
    <property type="entry name" value="Human Immunodeficiency Virus Type 1 Capsid Protein"/>
    <property type="match status" value="1"/>
</dbReference>
<protein>
    <recommendedName>
        <fullName evidence="4">Gag protein</fullName>
    </recommendedName>
</protein>
<dbReference type="GO" id="GO:0008270">
    <property type="term" value="F:zinc ion binding"/>
    <property type="evidence" value="ECO:0007669"/>
    <property type="project" value="InterPro"/>
</dbReference>
<gene>
    <name evidence="2" type="ORF">NDU88_004903</name>
</gene>
<dbReference type="Gene3D" id="4.10.60.10">
    <property type="entry name" value="Zinc finger, CCHC-type"/>
    <property type="match status" value="1"/>
</dbReference>
<sequence length="463" mass="51727">MGPTPAALLSVALRDRGPGGSLWAPEQLDCAAGPGPERLERPEGEGLSLMCRQIGAADKASSLWRLGVGPCEVRGPNRREDVLNRYDKGYPMREVHPDMPTAAAVAAAAAAGQPAPVPVAQFVHIPWKREEVMAIKKDLPDPRKNPAGFYRDLRTAISTTTMTLKDIDYFFGVLLGPEVWHKIRRVDDAPTLGNTWGGLEAHEAQRAPGTLPHQDILDLPNRILTKLETVIPLQTVDWGKLATYKQKIGEDVPDYFTRIEQAFIDFSGQDLATVTGVTLFVERFVNGLLPEISQKLKATESSWMTKGQAEILQMAQYYESRYKEELEKNEKSVKELKKKALLQQAYPQRDATPQQRGGPPRGRGRGRGRGTSAPPQDRRLNINQCAYCKQDGHWRDTCPLLEGRQSMSLHRGNAAGNARGRGRGRTDQNSQNENQVPRNTNIFDNAFERQYYADDFFSESYNY</sequence>
<reference evidence="2" key="1">
    <citation type="journal article" date="2022" name="bioRxiv">
        <title>Sequencing and chromosome-scale assembly of the giantPleurodeles waltlgenome.</title>
        <authorList>
            <person name="Brown T."/>
            <person name="Elewa A."/>
            <person name="Iarovenko S."/>
            <person name="Subramanian E."/>
            <person name="Araus A.J."/>
            <person name="Petzold A."/>
            <person name="Susuki M."/>
            <person name="Suzuki K.-i.T."/>
            <person name="Hayashi T."/>
            <person name="Toyoda A."/>
            <person name="Oliveira C."/>
            <person name="Osipova E."/>
            <person name="Leigh N.D."/>
            <person name="Simon A."/>
            <person name="Yun M.H."/>
        </authorList>
    </citation>
    <scope>NUCLEOTIDE SEQUENCE</scope>
    <source>
        <strain evidence="2">20211129_DDA</strain>
        <tissue evidence="2">Liver</tissue>
    </source>
</reference>
<proteinExistence type="predicted"/>
<keyword evidence="3" id="KW-1185">Reference proteome</keyword>
<organism evidence="2 3">
    <name type="scientific">Pleurodeles waltl</name>
    <name type="common">Iberian ribbed newt</name>
    <dbReference type="NCBI Taxonomy" id="8319"/>
    <lineage>
        <taxon>Eukaryota</taxon>
        <taxon>Metazoa</taxon>
        <taxon>Chordata</taxon>
        <taxon>Craniata</taxon>
        <taxon>Vertebrata</taxon>
        <taxon>Euteleostomi</taxon>
        <taxon>Amphibia</taxon>
        <taxon>Batrachia</taxon>
        <taxon>Caudata</taxon>
        <taxon>Salamandroidea</taxon>
        <taxon>Salamandridae</taxon>
        <taxon>Pleurodelinae</taxon>
        <taxon>Pleurodeles</taxon>
    </lineage>
</organism>
<comment type="caution">
    <text evidence="2">The sequence shown here is derived from an EMBL/GenBank/DDBJ whole genome shotgun (WGS) entry which is preliminary data.</text>
</comment>
<feature type="region of interest" description="Disordered" evidence="1">
    <location>
        <begin position="409"/>
        <end position="439"/>
    </location>
</feature>
<dbReference type="InterPro" id="IPR008919">
    <property type="entry name" value="Retrov_capsid_N"/>
</dbReference>
<dbReference type="Proteomes" id="UP001066276">
    <property type="component" value="Chromosome 5"/>
</dbReference>
<evidence type="ECO:0000313" key="2">
    <source>
        <dbReference type="EMBL" id="KAJ1152126.1"/>
    </source>
</evidence>
<feature type="region of interest" description="Disordered" evidence="1">
    <location>
        <begin position="343"/>
        <end position="378"/>
    </location>
</feature>
<evidence type="ECO:0000313" key="3">
    <source>
        <dbReference type="Proteomes" id="UP001066276"/>
    </source>
</evidence>
<dbReference type="PANTHER" id="PTHR33166">
    <property type="entry name" value="GAG_P30 DOMAIN-CONTAINING PROTEIN"/>
    <property type="match status" value="1"/>
</dbReference>
<dbReference type="InterPro" id="IPR036875">
    <property type="entry name" value="Znf_CCHC_sf"/>
</dbReference>
<dbReference type="SUPFAM" id="SSF57756">
    <property type="entry name" value="Retrovirus zinc finger-like domains"/>
    <property type="match status" value="1"/>
</dbReference>
<dbReference type="AlphaFoldDB" id="A0AAV7RKH6"/>